<feature type="domain" description="DAGKc" evidence="1">
    <location>
        <begin position="54"/>
        <end position="193"/>
    </location>
</feature>
<name>A0A061B664_CYBFA</name>
<dbReference type="InterPro" id="IPR050187">
    <property type="entry name" value="Lipid_Phosphate_FormReg"/>
</dbReference>
<dbReference type="Gene3D" id="2.60.200.40">
    <property type="match status" value="1"/>
</dbReference>
<dbReference type="PANTHER" id="PTHR12358:SF108">
    <property type="entry name" value="DAGKC DOMAIN-CONTAINING PROTEIN"/>
    <property type="match status" value="1"/>
</dbReference>
<reference evidence="2" key="1">
    <citation type="journal article" date="2014" name="Genome Announc.">
        <title>Genome sequence of the yeast Cyberlindnera fabianii (Hansenula fabianii).</title>
        <authorList>
            <person name="Freel K.C."/>
            <person name="Sarilar V."/>
            <person name="Neuveglise C."/>
            <person name="Devillers H."/>
            <person name="Friedrich A."/>
            <person name="Schacherer J."/>
        </authorList>
    </citation>
    <scope>NUCLEOTIDE SEQUENCE</scope>
    <source>
        <strain evidence="2">YJS4271</strain>
    </source>
</reference>
<dbReference type="GO" id="GO:0016020">
    <property type="term" value="C:membrane"/>
    <property type="evidence" value="ECO:0007669"/>
    <property type="project" value="TreeGrafter"/>
</dbReference>
<dbReference type="Gene3D" id="3.40.50.10330">
    <property type="entry name" value="Probable inorganic polyphosphate/atp-NAD kinase, domain 1"/>
    <property type="match status" value="1"/>
</dbReference>
<dbReference type="InterPro" id="IPR017438">
    <property type="entry name" value="ATP-NAD_kinase_N"/>
</dbReference>
<dbReference type="GO" id="GO:0046512">
    <property type="term" value="P:sphingosine biosynthetic process"/>
    <property type="evidence" value="ECO:0007669"/>
    <property type="project" value="TreeGrafter"/>
</dbReference>
<evidence type="ECO:0000313" key="2">
    <source>
        <dbReference type="EMBL" id="CDR45334.1"/>
    </source>
</evidence>
<dbReference type="PROSITE" id="PS50146">
    <property type="entry name" value="DAGK"/>
    <property type="match status" value="1"/>
</dbReference>
<gene>
    <name evidence="2" type="ORF">CYFA0S_17e01860g</name>
</gene>
<dbReference type="InterPro" id="IPR001206">
    <property type="entry name" value="Diacylglycerol_kinase_cat_dom"/>
</dbReference>
<dbReference type="Pfam" id="PF00781">
    <property type="entry name" value="DAGK_cat"/>
    <property type="match status" value="1"/>
</dbReference>
<organism evidence="2">
    <name type="scientific">Cyberlindnera fabianii</name>
    <name type="common">Yeast</name>
    <name type="synonym">Hansenula fabianii</name>
    <dbReference type="NCBI Taxonomy" id="36022"/>
    <lineage>
        <taxon>Eukaryota</taxon>
        <taxon>Fungi</taxon>
        <taxon>Dikarya</taxon>
        <taxon>Ascomycota</taxon>
        <taxon>Saccharomycotina</taxon>
        <taxon>Saccharomycetes</taxon>
        <taxon>Phaffomycetales</taxon>
        <taxon>Phaffomycetaceae</taxon>
        <taxon>Cyberlindnera</taxon>
    </lineage>
</organism>
<dbReference type="AlphaFoldDB" id="A0A061B664"/>
<evidence type="ECO:0000259" key="1">
    <source>
        <dbReference type="PROSITE" id="PS50146"/>
    </source>
</evidence>
<dbReference type="VEuPathDB" id="FungiDB:BON22_3864"/>
<accession>A0A061B664</accession>
<dbReference type="InterPro" id="IPR016064">
    <property type="entry name" value="NAD/diacylglycerol_kinase_sf"/>
</dbReference>
<dbReference type="OrthoDB" id="3853857at2759"/>
<dbReference type="SUPFAM" id="SSF111331">
    <property type="entry name" value="NAD kinase/diacylglycerol kinase-like"/>
    <property type="match status" value="1"/>
</dbReference>
<dbReference type="GO" id="GO:0001727">
    <property type="term" value="F:lipid kinase activity"/>
    <property type="evidence" value="ECO:0007669"/>
    <property type="project" value="TreeGrafter"/>
</dbReference>
<dbReference type="EMBL" id="LK052902">
    <property type="protein sequence ID" value="CDR45334.1"/>
    <property type="molecule type" value="Genomic_DNA"/>
</dbReference>
<dbReference type="PANTHER" id="PTHR12358">
    <property type="entry name" value="SPHINGOSINE KINASE"/>
    <property type="match status" value="1"/>
</dbReference>
<sequence>MSRTTLPLLFVNGNPYAISFEEAETKAHINYALLEEDHGPAPSISTDALPLHITTVDLITVIDSVRSGVGRDNRDIYATVLAPLFKKLAIKHTYTQTKSASDITNFARSLDLSKSHTIVLISGDTSVYELYNGLFSQHYTGTAQPLHVALIPFGSGNSISLSSGISSIETAIQYLFTSSTSTSLPFYKATLPPGTHTTTGTPITTPLLFSVTLTFAIHANLVWVAEQPDLRDVGIDRFKIAAARVLEQDLTVPLSLTCATTGSPSSSSKQLTKSTAHAYLNVLAVPCIEKGYYISPNSHIDNQQLHIIHFDVAPPDDLMSLLSMPYQGPQTQHIHHPSVEYIAVPKEESIFIEFLDERVEKSTCCIDGIVVRVDEPKGKRVQIDSVTRDEIGFDLKVVGMNAI</sequence>
<proteinExistence type="predicted"/>
<protein>
    <submittedName>
        <fullName evidence="2">CYFA0S17e01860g1_1</fullName>
    </submittedName>
</protein>
<dbReference type="PhylomeDB" id="A0A061B664"/>
<dbReference type="GO" id="GO:0005737">
    <property type="term" value="C:cytoplasm"/>
    <property type="evidence" value="ECO:0007669"/>
    <property type="project" value="TreeGrafter"/>
</dbReference>